<dbReference type="eggNOG" id="COG3525">
    <property type="taxonomic scope" value="Bacteria"/>
</dbReference>
<evidence type="ECO:0000256" key="3">
    <source>
        <dbReference type="ARBA" id="ARBA00012663"/>
    </source>
</evidence>
<dbReference type="InterPro" id="IPR029018">
    <property type="entry name" value="Hex-like_dom2"/>
</dbReference>
<sequence length="786" mass="87932">MIYKTKIFSPAFFVFSSICCCLLFFQACTPAKMPEPLVSLIPKPTNLNLHEGHFTLNKDTKIIVDPDEEGLYKIAGMLAIDIETQGGILPEVIQGKPQGTDLNYIHLTLSSPVDTLANEGYYLKVSGETIILAANDPQGMFWGSQTIRQLLPAQPTKVPLQIAALEILDKPRYSWRGMHLDVGRHFYPVSFIKKYLDYMAMHKMNTFHWHLTEDQGWRIEIKKYPKLTEIGSRREQTLVGHAGSQPYVFDEQPYGGYYSQEEIREIVQYAQDRYITVVPEIEMPGHSLAALAAYPELSCTGGPFKVAGTWGVFEDVYCAGNEATFTFLEDVLTEVMDLFPGAYVHIGGDESPKARWEKCPKCQARIKEEGLKDEHELQSYFIQRMEKFLNAHDKKIIGWDEILEGGLAPNAAVMSWRGMEGGIAAAEALHDVVMTPGSHVYFDHYQGEPSLEPLAFGGYTPLHKVYAFEPTPETLSKEQQRFILGAQANVWSEYIPTTEQVEYMIMPRMSALAEVLWTPAADRNWEDFMYRMQQQYRRFDAMGVNYSKSAFQVRHDIKVDSVHKEATVTFKSDAAGVDIRYSLDGSAPTPASRLYTVPFTLSESAIIKAATFQNDELMGQVTERTVDIHQAFGAPVTLSHPPHANYTGSNGSGTLVNGLAGSTTHTDGAWLGFLGVDLEAVIDLQSVKELSAIRTSFLQQPGAHIFLPAAVEYAVSEDGTIFNTIDSPSLSDAPAQGTLIQKYEATFPATKAQFIRVRAANVNALPWDKEQRKRSTWLFVDEMVVE</sequence>
<keyword evidence="7" id="KW-0732">Signal</keyword>
<name>A0A074LKF8_9BACT</name>
<dbReference type="EC" id="3.2.1.52" evidence="3"/>
<evidence type="ECO:0000256" key="2">
    <source>
        <dbReference type="ARBA" id="ARBA00006285"/>
    </source>
</evidence>
<dbReference type="Gene3D" id="3.30.379.10">
    <property type="entry name" value="Chitobiase/beta-hexosaminidase domain 2-like"/>
    <property type="match status" value="1"/>
</dbReference>
<dbReference type="InterPro" id="IPR025705">
    <property type="entry name" value="Beta_hexosaminidase_sua/sub"/>
</dbReference>
<dbReference type="PANTHER" id="PTHR22600">
    <property type="entry name" value="BETA-HEXOSAMINIDASE"/>
    <property type="match status" value="1"/>
</dbReference>
<dbReference type="Gene3D" id="3.20.20.80">
    <property type="entry name" value="Glycosidases"/>
    <property type="match status" value="1"/>
</dbReference>
<comment type="caution">
    <text evidence="11">The sequence shown here is derived from an EMBL/GenBank/DDBJ whole genome shotgun (WGS) entry which is preliminary data.</text>
</comment>
<proteinExistence type="inferred from homology"/>
<feature type="signal peptide" evidence="7">
    <location>
        <begin position="1"/>
        <end position="31"/>
    </location>
</feature>
<dbReference type="STRING" id="1048983.EL17_09315"/>
<dbReference type="EMBL" id="JMIH01000016">
    <property type="protein sequence ID" value="KEO74317.1"/>
    <property type="molecule type" value="Genomic_DNA"/>
</dbReference>
<dbReference type="OrthoDB" id="9763537at2"/>
<protein>
    <recommendedName>
        <fullName evidence="3">beta-N-acetylhexosaminidase</fullName>
        <ecNumber evidence="3">3.2.1.52</ecNumber>
    </recommendedName>
</protein>
<dbReference type="AlphaFoldDB" id="A0A074LKF8"/>
<keyword evidence="4" id="KW-0378">Hydrolase</keyword>
<comment type="similarity">
    <text evidence="2">Belongs to the glycosyl hydrolase 20 family.</text>
</comment>
<dbReference type="PROSITE" id="PS51257">
    <property type="entry name" value="PROKAR_LIPOPROTEIN"/>
    <property type="match status" value="1"/>
</dbReference>
<evidence type="ECO:0000256" key="5">
    <source>
        <dbReference type="ARBA" id="ARBA00023295"/>
    </source>
</evidence>
<dbReference type="Proteomes" id="UP000027821">
    <property type="component" value="Unassembled WGS sequence"/>
</dbReference>
<dbReference type="CDD" id="cd06563">
    <property type="entry name" value="GH20_chitobiase-like"/>
    <property type="match status" value="1"/>
</dbReference>
<feature type="domain" description="Glycoside hydrolase family 20 catalytic" evidence="8">
    <location>
        <begin position="173"/>
        <end position="519"/>
    </location>
</feature>
<dbReference type="InterPro" id="IPR017853">
    <property type="entry name" value="GH"/>
</dbReference>
<dbReference type="RefSeq" id="WP_051719928.1">
    <property type="nucleotide sequence ID" value="NZ_JMIH01000016.1"/>
</dbReference>
<evidence type="ECO:0000256" key="6">
    <source>
        <dbReference type="PIRSR" id="PIRSR625705-1"/>
    </source>
</evidence>
<reference evidence="11 12" key="1">
    <citation type="submission" date="2014-04" db="EMBL/GenBank/DDBJ databases">
        <title>Characterization and application of a salt tolerant electro-active bacterium.</title>
        <authorList>
            <person name="Yang L."/>
            <person name="Wei S."/>
            <person name="Tay Q.X.M."/>
        </authorList>
    </citation>
    <scope>NUCLEOTIDE SEQUENCE [LARGE SCALE GENOMIC DNA]</scope>
    <source>
        <strain evidence="11 12">LY1</strain>
    </source>
</reference>
<dbReference type="GO" id="GO:0004563">
    <property type="term" value="F:beta-N-acetylhexosaminidase activity"/>
    <property type="evidence" value="ECO:0007669"/>
    <property type="project" value="UniProtKB-EC"/>
</dbReference>
<accession>A0A074LKF8</accession>
<evidence type="ECO:0000313" key="12">
    <source>
        <dbReference type="Proteomes" id="UP000027821"/>
    </source>
</evidence>
<dbReference type="PANTHER" id="PTHR22600:SF57">
    <property type="entry name" value="BETA-N-ACETYLHEXOSAMINIDASE"/>
    <property type="match status" value="1"/>
</dbReference>
<evidence type="ECO:0000259" key="10">
    <source>
        <dbReference type="Pfam" id="PF13290"/>
    </source>
</evidence>
<comment type="catalytic activity">
    <reaction evidence="1">
        <text>Hydrolysis of terminal non-reducing N-acetyl-D-hexosamine residues in N-acetyl-beta-D-hexosaminides.</text>
        <dbReference type="EC" id="3.2.1.52"/>
    </reaction>
</comment>
<feature type="domain" description="Beta-hexosaminidase bacterial type N-terminal" evidence="9">
    <location>
        <begin position="39"/>
        <end position="169"/>
    </location>
</feature>
<dbReference type="Pfam" id="PF02838">
    <property type="entry name" value="Glyco_hydro_20b"/>
    <property type="match status" value="1"/>
</dbReference>
<evidence type="ECO:0000256" key="1">
    <source>
        <dbReference type="ARBA" id="ARBA00001231"/>
    </source>
</evidence>
<evidence type="ECO:0000259" key="8">
    <source>
        <dbReference type="Pfam" id="PF00728"/>
    </source>
</evidence>
<feature type="domain" description="GH29D-like beta-sandwich" evidence="10">
    <location>
        <begin position="563"/>
        <end position="621"/>
    </location>
</feature>
<evidence type="ECO:0000313" key="11">
    <source>
        <dbReference type="EMBL" id="KEO74317.1"/>
    </source>
</evidence>
<dbReference type="InterPro" id="IPR015883">
    <property type="entry name" value="Glyco_hydro_20_cat"/>
</dbReference>
<dbReference type="SUPFAM" id="SSF55545">
    <property type="entry name" value="beta-N-acetylhexosaminidase-like domain"/>
    <property type="match status" value="1"/>
</dbReference>
<organism evidence="11 12">
    <name type="scientific">Anditalea andensis</name>
    <dbReference type="NCBI Taxonomy" id="1048983"/>
    <lineage>
        <taxon>Bacteria</taxon>
        <taxon>Pseudomonadati</taxon>
        <taxon>Bacteroidota</taxon>
        <taxon>Cytophagia</taxon>
        <taxon>Cytophagales</taxon>
        <taxon>Cytophagaceae</taxon>
        <taxon>Anditalea</taxon>
    </lineage>
</organism>
<evidence type="ECO:0000256" key="7">
    <source>
        <dbReference type="SAM" id="SignalP"/>
    </source>
</evidence>
<keyword evidence="5" id="KW-0326">Glycosidase</keyword>
<evidence type="ECO:0000256" key="4">
    <source>
        <dbReference type="ARBA" id="ARBA00022801"/>
    </source>
</evidence>
<gene>
    <name evidence="11" type="ORF">EL17_09315</name>
</gene>
<dbReference type="InterPro" id="IPR059177">
    <property type="entry name" value="GH29D-like_dom"/>
</dbReference>
<keyword evidence="12" id="KW-1185">Reference proteome</keyword>
<dbReference type="InterPro" id="IPR015882">
    <property type="entry name" value="HEX_bac_N"/>
</dbReference>
<dbReference type="PRINTS" id="PR00738">
    <property type="entry name" value="GLHYDRLASE20"/>
</dbReference>
<dbReference type="Pfam" id="PF13290">
    <property type="entry name" value="CHB_HEX_C_1"/>
    <property type="match status" value="1"/>
</dbReference>
<dbReference type="GO" id="GO:0005975">
    <property type="term" value="P:carbohydrate metabolic process"/>
    <property type="evidence" value="ECO:0007669"/>
    <property type="project" value="InterPro"/>
</dbReference>
<dbReference type="SUPFAM" id="SSF51445">
    <property type="entry name" value="(Trans)glycosidases"/>
    <property type="match status" value="1"/>
</dbReference>
<feature type="chain" id="PRO_5001697869" description="beta-N-acetylhexosaminidase" evidence="7">
    <location>
        <begin position="32"/>
        <end position="786"/>
    </location>
</feature>
<feature type="active site" description="Proton donor" evidence="6">
    <location>
        <position position="350"/>
    </location>
</feature>
<dbReference type="GO" id="GO:0030203">
    <property type="term" value="P:glycosaminoglycan metabolic process"/>
    <property type="evidence" value="ECO:0007669"/>
    <property type="project" value="TreeGrafter"/>
</dbReference>
<dbReference type="Pfam" id="PF00728">
    <property type="entry name" value="Glyco_hydro_20"/>
    <property type="match status" value="1"/>
</dbReference>
<dbReference type="GO" id="GO:0016020">
    <property type="term" value="C:membrane"/>
    <property type="evidence" value="ECO:0007669"/>
    <property type="project" value="TreeGrafter"/>
</dbReference>
<evidence type="ECO:0000259" key="9">
    <source>
        <dbReference type="Pfam" id="PF02838"/>
    </source>
</evidence>